<name>A0A3B5KB06_TAKRU</name>
<reference evidence="3" key="2">
    <citation type="submission" date="2025-08" db="UniProtKB">
        <authorList>
            <consortium name="Ensembl"/>
        </authorList>
    </citation>
    <scope>IDENTIFICATION</scope>
</reference>
<dbReference type="Gene3D" id="1.10.8.10">
    <property type="entry name" value="DNA helicase RuvA subunit, C-terminal domain"/>
    <property type="match status" value="1"/>
</dbReference>
<dbReference type="GeneTree" id="ENSGT00940000161501"/>
<feature type="compositionally biased region" description="Polar residues" evidence="1">
    <location>
        <begin position="767"/>
        <end position="780"/>
    </location>
</feature>
<feature type="compositionally biased region" description="Low complexity" evidence="1">
    <location>
        <begin position="493"/>
        <end position="509"/>
    </location>
</feature>
<feature type="compositionally biased region" description="Basic and acidic residues" evidence="1">
    <location>
        <begin position="872"/>
        <end position="881"/>
    </location>
</feature>
<dbReference type="STRING" id="31033.ENSTRUP00000052582"/>
<dbReference type="Ensembl" id="ENSTRUT00000049628.2">
    <property type="protein sequence ID" value="ENSTRUP00000052582.2"/>
    <property type="gene ID" value="ENSTRUG00000020768.2"/>
</dbReference>
<feature type="region of interest" description="Disordered" evidence="1">
    <location>
        <begin position="253"/>
        <end position="298"/>
    </location>
</feature>
<feature type="region of interest" description="Disordered" evidence="1">
    <location>
        <begin position="1501"/>
        <end position="1612"/>
    </location>
</feature>
<feature type="compositionally biased region" description="Acidic residues" evidence="1">
    <location>
        <begin position="1022"/>
        <end position="1032"/>
    </location>
</feature>
<feature type="region of interest" description="Disordered" evidence="1">
    <location>
        <begin position="476"/>
        <end position="522"/>
    </location>
</feature>
<dbReference type="Pfam" id="PF01849">
    <property type="entry name" value="NAC"/>
    <property type="match status" value="1"/>
</dbReference>
<feature type="compositionally biased region" description="Basic and acidic residues" evidence="1">
    <location>
        <begin position="722"/>
        <end position="737"/>
    </location>
</feature>
<feature type="compositionally biased region" description="Basic and acidic residues" evidence="1">
    <location>
        <begin position="1573"/>
        <end position="1592"/>
    </location>
</feature>
<feature type="compositionally biased region" description="Polar residues" evidence="1">
    <location>
        <begin position="1396"/>
        <end position="1409"/>
    </location>
</feature>
<feature type="compositionally biased region" description="Basic and acidic residues" evidence="1">
    <location>
        <begin position="476"/>
        <end position="490"/>
    </location>
</feature>
<evidence type="ECO:0000259" key="2">
    <source>
        <dbReference type="PROSITE" id="PS51151"/>
    </source>
</evidence>
<dbReference type="FunFam" id="2.20.70.30:FF:000002">
    <property type="entry name" value="Nascent polypeptide-associated complex (NAC), alpha subunit"/>
    <property type="match status" value="1"/>
</dbReference>
<feature type="compositionally biased region" description="Low complexity" evidence="1">
    <location>
        <begin position="78"/>
        <end position="101"/>
    </location>
</feature>
<feature type="region of interest" description="Disordered" evidence="1">
    <location>
        <begin position="1996"/>
        <end position="2047"/>
    </location>
</feature>
<protein>
    <submittedName>
        <fullName evidence="3">Uncharacterized LOC101073596</fullName>
    </submittedName>
</protein>
<feature type="compositionally biased region" description="Polar residues" evidence="1">
    <location>
        <begin position="976"/>
        <end position="986"/>
    </location>
</feature>
<gene>
    <name evidence="3" type="primary">nacad</name>
</gene>
<feature type="region of interest" description="Disordered" evidence="1">
    <location>
        <begin position="2114"/>
        <end position="2141"/>
    </location>
</feature>
<feature type="compositionally biased region" description="Acidic residues" evidence="1">
    <location>
        <begin position="2131"/>
        <end position="2141"/>
    </location>
</feature>
<feature type="region of interest" description="Disordered" evidence="1">
    <location>
        <begin position="48"/>
        <end position="153"/>
    </location>
</feature>
<organism evidence="3 4">
    <name type="scientific">Takifugu rubripes</name>
    <name type="common">Japanese pufferfish</name>
    <name type="synonym">Fugu rubripes</name>
    <dbReference type="NCBI Taxonomy" id="31033"/>
    <lineage>
        <taxon>Eukaryota</taxon>
        <taxon>Metazoa</taxon>
        <taxon>Chordata</taxon>
        <taxon>Craniata</taxon>
        <taxon>Vertebrata</taxon>
        <taxon>Euteleostomi</taxon>
        <taxon>Actinopterygii</taxon>
        <taxon>Neopterygii</taxon>
        <taxon>Teleostei</taxon>
        <taxon>Neoteleostei</taxon>
        <taxon>Acanthomorphata</taxon>
        <taxon>Eupercaria</taxon>
        <taxon>Tetraodontiformes</taxon>
        <taxon>Tetradontoidea</taxon>
        <taxon>Tetraodontidae</taxon>
        <taxon>Takifugu</taxon>
    </lineage>
</organism>
<feature type="region of interest" description="Disordered" evidence="1">
    <location>
        <begin position="1186"/>
        <end position="1216"/>
    </location>
</feature>
<dbReference type="PROSITE" id="PS51151">
    <property type="entry name" value="NAC_AB"/>
    <property type="match status" value="1"/>
</dbReference>
<feature type="compositionally biased region" description="Polar residues" evidence="1">
    <location>
        <begin position="834"/>
        <end position="850"/>
    </location>
</feature>
<feature type="region of interest" description="Disordered" evidence="1">
    <location>
        <begin position="962"/>
        <end position="1033"/>
    </location>
</feature>
<feature type="region of interest" description="Disordered" evidence="1">
    <location>
        <begin position="1329"/>
        <end position="1377"/>
    </location>
</feature>
<feature type="region of interest" description="Disordered" evidence="1">
    <location>
        <begin position="1089"/>
        <end position="1112"/>
    </location>
</feature>
<feature type="region of interest" description="Disordered" evidence="1">
    <location>
        <begin position="1625"/>
        <end position="1708"/>
    </location>
</feature>
<reference evidence="3 4" key="1">
    <citation type="journal article" date="2011" name="Genome Biol. Evol.">
        <title>Integration of the genetic map and genome assembly of fugu facilitates insights into distinct features of genome evolution in teleosts and mammals.</title>
        <authorList>
            <person name="Kai W."/>
            <person name="Kikuchi K."/>
            <person name="Tohari S."/>
            <person name="Chew A.K."/>
            <person name="Tay A."/>
            <person name="Fujiwara A."/>
            <person name="Hosoya S."/>
            <person name="Suetake H."/>
            <person name="Naruse K."/>
            <person name="Brenner S."/>
            <person name="Suzuki Y."/>
            <person name="Venkatesh B."/>
        </authorList>
    </citation>
    <scope>NUCLEOTIDE SEQUENCE [LARGE SCALE GENOMIC DNA]</scope>
</reference>
<feature type="compositionally biased region" description="Basic and acidic residues" evidence="1">
    <location>
        <begin position="1641"/>
        <end position="1656"/>
    </location>
</feature>
<evidence type="ECO:0000313" key="4">
    <source>
        <dbReference type="Proteomes" id="UP000005226"/>
    </source>
</evidence>
<feature type="compositionally biased region" description="Basic and acidic residues" evidence="1">
    <location>
        <begin position="1553"/>
        <end position="1565"/>
    </location>
</feature>
<feature type="region of interest" description="Disordered" evidence="1">
    <location>
        <begin position="1901"/>
        <end position="1973"/>
    </location>
</feature>
<feature type="compositionally biased region" description="Basic and acidic residues" evidence="1">
    <location>
        <begin position="1417"/>
        <end position="1426"/>
    </location>
</feature>
<evidence type="ECO:0000256" key="1">
    <source>
        <dbReference type="SAM" id="MobiDB-lite"/>
    </source>
</evidence>
<feature type="compositionally biased region" description="Basic and acidic residues" evidence="1">
    <location>
        <begin position="1281"/>
        <end position="1301"/>
    </location>
</feature>
<feature type="domain" description="NAC-A/B" evidence="2">
    <location>
        <begin position="2036"/>
        <end position="2101"/>
    </location>
</feature>
<feature type="compositionally biased region" description="Basic residues" evidence="1">
    <location>
        <begin position="1627"/>
        <end position="1640"/>
    </location>
</feature>
<feature type="compositionally biased region" description="Polar residues" evidence="1">
    <location>
        <begin position="1346"/>
        <end position="1359"/>
    </location>
</feature>
<feature type="compositionally biased region" description="Basic and acidic residues" evidence="1">
    <location>
        <begin position="1329"/>
        <end position="1344"/>
    </location>
</feature>
<feature type="compositionally biased region" description="Polar residues" evidence="1">
    <location>
        <begin position="254"/>
        <end position="271"/>
    </location>
</feature>
<sequence>MPGESALRSIPAEKRAEHEETGLPGPGRTAGAGAKVGCLGYSAVELEIKVKSRRESEGVGRTVSVHRLTEDMTRHPSTDSTPSYSGSSPSDSGSSPSPSTPQKLLPACTSPFGPRIFHSMPSSSGTPRPQPEGSDHRHSMPRLSGNLGGHGPCGRHIPVKMERIKVLTGSEIESDYQESQTIDTRVVMGQEALLKTTEIQKEKPPAGPVAQSEMLPDFSNETQANKNRLEINNGGHQVQTHLEEQDLAKDAVQPPNTLSRPLHNTSHTLPSKSGRADDQVTEDPDVSKALSQDEVPSLSLSELTSPVALSFSEPACTVDPLRVGVPSTLDPDLYYTAPSTPIKMASHSSHLKHHSYPGSPACPLSPNSPSDSEDLCSPLTSPSGSYITAEGGSWTSSYTSSTSPSASPNLLVADEAQEAPACFVESLSEIGDEAGEEKGRTGPEREEALCSFHAEKIVKKSRVGVTGTVILEEDETTKAEELESSSESRHYWASADASPQRSSSSQSSESQEDGGESESSLCPLEEARAVKTEYFRTKQAGLKLQLEGCMSGEMYGETEDHTELRSTTLTPDIDDATMASSSVSPDSPVIPLDDLYPGAFGRFCPNSFMLSQAACADDIAEEERMIPASLLSFPLHTSLIFKADSMEITLFPTEEDPEIDDVKDINAYAAGEEEADVEDDDDDEDDDDGDDDDDDDKDGDEDEDEEVDDLYKNNEADVSNGHNEEGQEAKVEVKVVEEQEGDTEEEEEEEDEFDCKAVEDPTDEDSSASFLHSLSETSINEGLDESFCFHDDTDDSLDSASYNGEEDESLYSTERHAQAVEPMPVNAADVSEIQPESQHGANSDSQTQQRDIVVSRDLSSSESITYSSGKDTGVKVMDRPESPTSKLQSDLVSTSLTGLSESLDLQVRADKPVDQQLPVSHSGGLCSQSKSYSTLKARSEVANSSDSCTSCQGYLPTSPFNASLGSTSEFRIPRSPTVTQEINKSVQPEDPTEGSTQMTKSVLEKTNDHLGKEPIQDQSNDSSEEELNEEPERDSFKLLIKPRCNQPQSQKAVFASRLLLSKSFSIQSNVPGDDKVTGRTASHRNTDTVLDQKNGNASVTSVSTPSRSNDSDSFLNMASVTNDLNKGVPLLSCCKDPSPNPSNIPVSAFPEIMSEVADNLALTPEHCYGDSALENLSADEGALGAVGSPHSPLAISPKRENSETGTHRETDPGAGTWYSDKMGLGFGLGLGSGADGVGVWGARETLSPSIRKRYKVESEQLLLCDIEDQSTQKVVVPSMRSEARNYDNNKTSGQDDKDNSLCENKDKQVEQYNTGQGSHNAFWKSIEEREKEEEHGSYGFHGDDVSNLNPGDNGNNTDTQIRDSWRNSDNNNNSTFDSLEVAMSGSLNALSEEVRPQSTSTSVGGSASNIPLEDVESSDKTFDEGREPMDSYLNQTLDTTQTQSSNEGHCSMLETNVDKNGPEHLVLSENAKSRYCTSPVYQIITSEGNAPFSWLQGTFGSFSPKSRSDKSKSRRPCQDETITAGCQAGTKLLGPENEGQGKGEVSTDADLSDEPKTEDAFRRQQDVVCNSGVKDKEENLTEGAKTRGEDKEKKKKVERKPSPKQNVPEHFAHCLLKGELCTDKSNAVKKGRRGKQKKRRESPTGHQEKSSPESESMKCAINRTKDGGPDGAVKKSGRRAKNKAPLLHKPIAEPLKGSSHSPDVKPPRHECCTSACCTAENRSAVVAMSQELQQNLNMLDYRPEGTRVDINDNNIENDHSAATQDTTSHESTPLCSPTSPVSFSTTRAAPPEPEEDLPAPVQESQPGQLDAEQLSVSLVCATSPTTQRPNDPQTVEDDNLQEASVLLASTTSRFSPNSLFISSPLNLSQPTQESSLLGSGTVDPTCAPDLVSKHVIHTNSRIKQSHTRSTRDICRGPVLAEEETDSEDDGGPPREAAEIRNGSMQNKTGASHKGRTQPSPAHQMTCRQSGGPILHSSEVSKEIELSFKKNTSILASCNESESEESVPELEESEPQRPSEPRSITATEEGSNRPKQSRSEKKARKAMSKLGLKPVHGVTRITIRKSKSILFVISRPDVFKSPASDIYIVFGEAKIEDLSQQAHKAAAEKFKVPVTSSPLAPPAPPSLTIKEESEDEVEEVDDGGLEQRDIELVMAQANVSRAKAVRALKHNKNDIVNAIMELTM</sequence>
<proteinExistence type="predicted"/>
<evidence type="ECO:0000313" key="3">
    <source>
        <dbReference type="Ensembl" id="ENSTRUP00000052582.2"/>
    </source>
</evidence>
<feature type="compositionally biased region" description="Acidic residues" evidence="1">
    <location>
        <begin position="1920"/>
        <end position="1930"/>
    </location>
</feature>
<feature type="compositionally biased region" description="Polar residues" evidence="1">
    <location>
        <begin position="1956"/>
        <end position="1968"/>
    </location>
</feature>
<feature type="compositionally biased region" description="Acidic residues" evidence="1">
    <location>
        <begin position="2000"/>
        <end position="2012"/>
    </location>
</feature>
<dbReference type="OMA" id="SVPDDKH"/>
<dbReference type="InterPro" id="IPR041907">
    <property type="entry name" value="NACAD_UBA"/>
</dbReference>
<feature type="compositionally biased region" description="Polar residues" evidence="1">
    <location>
        <begin position="882"/>
        <end position="893"/>
    </location>
</feature>
<dbReference type="InParanoid" id="A0A3B5KB06"/>
<feature type="region of interest" description="Disordered" evidence="1">
    <location>
        <begin position="346"/>
        <end position="381"/>
    </location>
</feature>
<dbReference type="CDD" id="cd14416">
    <property type="entry name" value="UBA_NACAD"/>
    <property type="match status" value="1"/>
</dbReference>
<feature type="compositionally biased region" description="Acidic residues" evidence="1">
    <location>
        <begin position="671"/>
        <end position="708"/>
    </location>
</feature>
<feature type="compositionally biased region" description="Polar residues" evidence="1">
    <location>
        <begin position="1760"/>
        <end position="1787"/>
    </location>
</feature>
<feature type="compositionally biased region" description="Basic and acidic residues" evidence="1">
    <location>
        <begin position="67"/>
        <end position="77"/>
    </location>
</feature>
<feature type="compositionally biased region" description="Basic and acidic residues" evidence="1">
    <location>
        <begin position="48"/>
        <end position="58"/>
    </location>
</feature>
<dbReference type="InterPro" id="IPR038187">
    <property type="entry name" value="NAC_A/B_dom_sf"/>
</dbReference>
<feature type="region of interest" description="Disordered" evidence="1">
    <location>
        <begin position="916"/>
        <end position="950"/>
    </location>
</feature>
<feature type="region of interest" description="Disordered" evidence="1">
    <location>
        <begin position="1747"/>
        <end position="1810"/>
    </location>
</feature>
<dbReference type="CDD" id="cd22054">
    <property type="entry name" value="NAC_NACA"/>
    <property type="match status" value="1"/>
</dbReference>
<reference evidence="3" key="3">
    <citation type="submission" date="2025-09" db="UniProtKB">
        <authorList>
            <consortium name="Ensembl"/>
        </authorList>
    </citation>
    <scope>IDENTIFICATION</scope>
</reference>
<dbReference type="InterPro" id="IPR002715">
    <property type="entry name" value="Nas_poly-pep-assoc_cplx_dom"/>
</dbReference>
<dbReference type="FunFam" id="1.10.8.10:FF:000006">
    <property type="entry name" value="Putative nascent polypeptide-associated complex subunit alpha"/>
    <property type="match status" value="1"/>
</dbReference>
<feature type="region of interest" description="Disordered" evidence="1">
    <location>
        <begin position="1390"/>
        <end position="1426"/>
    </location>
</feature>
<feature type="compositionally biased region" description="Basic and acidic residues" evidence="1">
    <location>
        <begin position="1197"/>
        <end position="1211"/>
    </location>
</feature>
<feature type="compositionally biased region" description="Polar residues" evidence="1">
    <location>
        <begin position="925"/>
        <end position="950"/>
    </location>
</feature>
<feature type="compositionally biased region" description="Acidic residues" evidence="1">
    <location>
        <begin position="738"/>
        <end position="753"/>
    </location>
</feature>
<feature type="compositionally biased region" description="Basic and acidic residues" evidence="1">
    <location>
        <begin position="11"/>
        <end position="21"/>
    </location>
</feature>
<accession>A0A3B5KB06</accession>
<dbReference type="SMART" id="SM01407">
    <property type="entry name" value="NAC"/>
    <property type="match status" value="1"/>
</dbReference>
<dbReference type="InterPro" id="IPR016641">
    <property type="entry name" value="EGD2/NACA0like"/>
</dbReference>
<dbReference type="InterPro" id="IPR044034">
    <property type="entry name" value="NAC-like_UBA"/>
</dbReference>
<feature type="region of interest" description="Disordered" evidence="1">
    <location>
        <begin position="671"/>
        <end position="893"/>
    </location>
</feature>
<feature type="region of interest" description="Disordered" evidence="1">
    <location>
        <begin position="1272"/>
        <end position="1301"/>
    </location>
</feature>
<dbReference type="GO" id="GO:0005854">
    <property type="term" value="C:nascent polypeptide-associated complex"/>
    <property type="evidence" value="ECO:0007669"/>
    <property type="project" value="InterPro"/>
</dbReference>
<dbReference type="Pfam" id="PF19026">
    <property type="entry name" value="UBA_HYPK"/>
    <property type="match status" value="1"/>
</dbReference>
<dbReference type="FunCoup" id="A0A3B5KB06">
    <property type="interactions" value="362"/>
</dbReference>
<feature type="compositionally biased region" description="Polar residues" evidence="1">
    <location>
        <begin position="857"/>
        <end position="870"/>
    </location>
</feature>
<keyword evidence="4" id="KW-1185">Reference proteome</keyword>
<feature type="region of interest" description="Disordered" evidence="1">
    <location>
        <begin position="1"/>
        <end position="34"/>
    </location>
</feature>
<dbReference type="PANTHER" id="PTHR21713">
    <property type="entry name" value="NASCENT POLYPEPTIDE ASSOCIATED COMPLEX ALPHA SUBUNIT-RELATED"/>
    <property type="match status" value="1"/>
</dbReference>
<dbReference type="Gene3D" id="2.20.70.30">
    <property type="entry name" value="Nascent polypeptide-associated complex domain"/>
    <property type="match status" value="1"/>
</dbReference>
<feature type="compositionally biased region" description="Basic and acidic residues" evidence="1">
    <location>
        <begin position="1002"/>
        <end position="1015"/>
    </location>
</feature>
<dbReference type="Proteomes" id="UP000005226">
    <property type="component" value="Chromosome 7"/>
</dbReference>